<dbReference type="InterPro" id="IPR000182">
    <property type="entry name" value="GNAT_dom"/>
</dbReference>
<gene>
    <name evidence="2" type="ORF">CONPUDRAFT_59879</name>
</gene>
<keyword evidence="2" id="KW-0012">Acyltransferase</keyword>
<proteinExistence type="predicted"/>
<comment type="caution">
    <text evidence="2">The sequence shown here is derived from an EMBL/GenBank/DDBJ whole genome shotgun (WGS) entry which is preliminary data.</text>
</comment>
<name>A0A5M3MJ59_CONPW</name>
<dbReference type="InterPro" id="IPR016181">
    <property type="entry name" value="Acyl_CoA_acyltransferase"/>
</dbReference>
<protein>
    <submittedName>
        <fullName evidence="2">Acyl-CoA N-acyltransferase</fullName>
    </submittedName>
</protein>
<organism evidence="2 3">
    <name type="scientific">Coniophora puteana (strain RWD-64-598)</name>
    <name type="common">Brown rot fungus</name>
    <dbReference type="NCBI Taxonomy" id="741705"/>
    <lineage>
        <taxon>Eukaryota</taxon>
        <taxon>Fungi</taxon>
        <taxon>Dikarya</taxon>
        <taxon>Basidiomycota</taxon>
        <taxon>Agaricomycotina</taxon>
        <taxon>Agaricomycetes</taxon>
        <taxon>Agaricomycetidae</taxon>
        <taxon>Boletales</taxon>
        <taxon>Coniophorineae</taxon>
        <taxon>Coniophoraceae</taxon>
        <taxon>Coniophora</taxon>
    </lineage>
</organism>
<dbReference type="EMBL" id="JH711581">
    <property type="protein sequence ID" value="EIW79076.1"/>
    <property type="molecule type" value="Genomic_DNA"/>
</dbReference>
<evidence type="ECO:0000313" key="2">
    <source>
        <dbReference type="EMBL" id="EIW79076.1"/>
    </source>
</evidence>
<accession>A0A5M3MJ59</accession>
<dbReference type="SUPFAM" id="SSF55729">
    <property type="entry name" value="Acyl-CoA N-acyltransferases (Nat)"/>
    <property type="match status" value="1"/>
</dbReference>
<feature type="domain" description="N-acetyltransferase" evidence="1">
    <location>
        <begin position="1"/>
        <end position="121"/>
    </location>
</feature>
<dbReference type="Pfam" id="PF13302">
    <property type="entry name" value="Acetyltransf_3"/>
    <property type="match status" value="1"/>
</dbReference>
<dbReference type="CDD" id="cd04301">
    <property type="entry name" value="NAT_SF"/>
    <property type="match status" value="1"/>
</dbReference>
<keyword evidence="3" id="KW-1185">Reference proteome</keyword>
<dbReference type="RefSeq" id="XP_007770475.1">
    <property type="nucleotide sequence ID" value="XM_007772285.1"/>
</dbReference>
<dbReference type="AlphaFoldDB" id="A0A5M3MJ59"/>
<dbReference type="OrthoDB" id="630895at2759"/>
<reference evidence="3" key="1">
    <citation type="journal article" date="2012" name="Science">
        <title>The Paleozoic origin of enzymatic lignin decomposition reconstructed from 31 fungal genomes.</title>
        <authorList>
            <person name="Floudas D."/>
            <person name="Binder M."/>
            <person name="Riley R."/>
            <person name="Barry K."/>
            <person name="Blanchette R.A."/>
            <person name="Henrissat B."/>
            <person name="Martinez A.T."/>
            <person name="Otillar R."/>
            <person name="Spatafora J.W."/>
            <person name="Yadav J.S."/>
            <person name="Aerts A."/>
            <person name="Benoit I."/>
            <person name="Boyd A."/>
            <person name="Carlson A."/>
            <person name="Copeland A."/>
            <person name="Coutinho P.M."/>
            <person name="de Vries R.P."/>
            <person name="Ferreira P."/>
            <person name="Findley K."/>
            <person name="Foster B."/>
            <person name="Gaskell J."/>
            <person name="Glotzer D."/>
            <person name="Gorecki P."/>
            <person name="Heitman J."/>
            <person name="Hesse C."/>
            <person name="Hori C."/>
            <person name="Igarashi K."/>
            <person name="Jurgens J.A."/>
            <person name="Kallen N."/>
            <person name="Kersten P."/>
            <person name="Kohler A."/>
            <person name="Kuees U."/>
            <person name="Kumar T.K.A."/>
            <person name="Kuo A."/>
            <person name="LaButti K."/>
            <person name="Larrondo L.F."/>
            <person name="Lindquist E."/>
            <person name="Ling A."/>
            <person name="Lombard V."/>
            <person name="Lucas S."/>
            <person name="Lundell T."/>
            <person name="Martin R."/>
            <person name="McLaughlin D.J."/>
            <person name="Morgenstern I."/>
            <person name="Morin E."/>
            <person name="Murat C."/>
            <person name="Nagy L.G."/>
            <person name="Nolan M."/>
            <person name="Ohm R.A."/>
            <person name="Patyshakuliyeva A."/>
            <person name="Rokas A."/>
            <person name="Ruiz-Duenas F.J."/>
            <person name="Sabat G."/>
            <person name="Salamov A."/>
            <person name="Samejima M."/>
            <person name="Schmutz J."/>
            <person name="Slot J.C."/>
            <person name="St John F."/>
            <person name="Stenlid J."/>
            <person name="Sun H."/>
            <person name="Sun S."/>
            <person name="Syed K."/>
            <person name="Tsang A."/>
            <person name="Wiebenga A."/>
            <person name="Young D."/>
            <person name="Pisabarro A."/>
            <person name="Eastwood D.C."/>
            <person name="Martin F."/>
            <person name="Cullen D."/>
            <person name="Grigoriev I.V."/>
            <person name="Hibbett D.S."/>
        </authorList>
    </citation>
    <scope>NUCLEOTIDE SEQUENCE [LARGE SCALE GENOMIC DNA]</scope>
    <source>
        <strain evidence="3">RWD-64-598 SS2</strain>
    </source>
</reference>
<sequence length="148" mass="17473">MSPKKWKDIYAKEFDSAAFGCIIELTETHEFIGYALLHIREPKNRDGDFGFGLLPQFWGKGYGTEALEFIIEHAFRWFGLHRFSLGTFSPNERALKMYLKVGFTIEGRKRECLWYDNKFVDIIDLGILRREWAAKRWNAEEQKNVDEV</sequence>
<dbReference type="GO" id="GO:0016747">
    <property type="term" value="F:acyltransferase activity, transferring groups other than amino-acyl groups"/>
    <property type="evidence" value="ECO:0007669"/>
    <property type="project" value="InterPro"/>
</dbReference>
<dbReference type="PANTHER" id="PTHR43415">
    <property type="entry name" value="SPERMIDINE N(1)-ACETYLTRANSFERASE"/>
    <property type="match status" value="1"/>
</dbReference>
<dbReference type="OMA" id="YEYNERS"/>
<evidence type="ECO:0000259" key="1">
    <source>
        <dbReference type="PROSITE" id="PS51186"/>
    </source>
</evidence>
<dbReference type="GeneID" id="19208061"/>
<keyword evidence="2" id="KW-0808">Transferase</keyword>
<dbReference type="Gene3D" id="3.40.630.30">
    <property type="match status" value="1"/>
</dbReference>
<dbReference type="PANTHER" id="PTHR43415:SF3">
    <property type="entry name" value="GNAT-FAMILY ACETYLTRANSFERASE"/>
    <property type="match status" value="1"/>
</dbReference>
<evidence type="ECO:0000313" key="3">
    <source>
        <dbReference type="Proteomes" id="UP000053558"/>
    </source>
</evidence>
<dbReference type="PROSITE" id="PS51186">
    <property type="entry name" value="GNAT"/>
    <property type="match status" value="1"/>
</dbReference>
<dbReference type="KEGG" id="cput:CONPUDRAFT_59879"/>
<dbReference type="Proteomes" id="UP000053558">
    <property type="component" value="Unassembled WGS sequence"/>
</dbReference>